<keyword evidence="4 6" id="KW-1133">Transmembrane helix</keyword>
<feature type="domain" description="DUF202" evidence="7">
    <location>
        <begin position="19"/>
        <end position="81"/>
    </location>
</feature>
<evidence type="ECO:0000259" key="7">
    <source>
        <dbReference type="Pfam" id="PF02656"/>
    </source>
</evidence>
<feature type="transmembrane region" description="Helical" evidence="6">
    <location>
        <begin position="28"/>
        <end position="46"/>
    </location>
</feature>
<reference evidence="8 9" key="1">
    <citation type="submission" date="2019-11" db="EMBL/GenBank/DDBJ databases">
        <title>Comparative genomics of hydrocarbon-degrading Desulfosarcina strains.</title>
        <authorList>
            <person name="Watanabe M."/>
            <person name="Kojima H."/>
            <person name="Fukui M."/>
        </authorList>
    </citation>
    <scope>NUCLEOTIDE SEQUENCE [LARGE SCALE GENOMIC DNA]</scope>
    <source>
        <strain evidence="8 9">PP31</strain>
    </source>
</reference>
<sequence length="100" mass="11257">MENSDSSKHDPSNLLTIGRTIMANDRTMLAFFRTSLAFCAAGIGLIKYLDHLAYDVIGWIFIGLACAFLIWGTHRYRHVKRILKAVTPEDQKAAEKEMGL</sequence>
<keyword evidence="9" id="KW-1185">Reference proteome</keyword>
<evidence type="ECO:0000256" key="6">
    <source>
        <dbReference type="SAM" id="Phobius"/>
    </source>
</evidence>
<evidence type="ECO:0000256" key="2">
    <source>
        <dbReference type="ARBA" id="ARBA00022475"/>
    </source>
</evidence>
<gene>
    <name evidence="8" type="ORF">DSCW_59730</name>
</gene>
<protein>
    <recommendedName>
        <fullName evidence="7">DUF202 domain-containing protein</fullName>
    </recommendedName>
</protein>
<name>A0A5K7Z9N3_9BACT</name>
<dbReference type="AlphaFoldDB" id="A0A5K7Z9N3"/>
<dbReference type="GO" id="GO:0005886">
    <property type="term" value="C:plasma membrane"/>
    <property type="evidence" value="ECO:0007669"/>
    <property type="project" value="UniProtKB-SubCell"/>
</dbReference>
<dbReference type="InterPro" id="IPR052053">
    <property type="entry name" value="IM_YidH-like"/>
</dbReference>
<dbReference type="KEGG" id="dwd:DSCW_59730"/>
<evidence type="ECO:0000256" key="5">
    <source>
        <dbReference type="ARBA" id="ARBA00023136"/>
    </source>
</evidence>
<dbReference type="EMBL" id="AP021875">
    <property type="protein sequence ID" value="BBO78556.1"/>
    <property type="molecule type" value="Genomic_DNA"/>
</dbReference>
<evidence type="ECO:0000256" key="3">
    <source>
        <dbReference type="ARBA" id="ARBA00022692"/>
    </source>
</evidence>
<comment type="subcellular location">
    <subcellularLocation>
        <location evidence="1">Cell membrane</location>
        <topology evidence="1">Multi-pass membrane protein</topology>
    </subcellularLocation>
</comment>
<dbReference type="PANTHER" id="PTHR34187:SF2">
    <property type="entry name" value="DUF202 DOMAIN-CONTAINING PROTEIN"/>
    <property type="match status" value="1"/>
</dbReference>
<dbReference type="Pfam" id="PF02656">
    <property type="entry name" value="DUF202"/>
    <property type="match status" value="1"/>
</dbReference>
<evidence type="ECO:0000256" key="4">
    <source>
        <dbReference type="ARBA" id="ARBA00022989"/>
    </source>
</evidence>
<dbReference type="InterPro" id="IPR003807">
    <property type="entry name" value="DUF202"/>
</dbReference>
<dbReference type="PANTHER" id="PTHR34187">
    <property type="entry name" value="FGR18P"/>
    <property type="match status" value="1"/>
</dbReference>
<feature type="transmembrane region" description="Helical" evidence="6">
    <location>
        <begin position="52"/>
        <end position="71"/>
    </location>
</feature>
<organism evidence="8 9">
    <name type="scientific">Desulfosarcina widdelii</name>
    <dbReference type="NCBI Taxonomy" id="947919"/>
    <lineage>
        <taxon>Bacteria</taxon>
        <taxon>Pseudomonadati</taxon>
        <taxon>Thermodesulfobacteriota</taxon>
        <taxon>Desulfobacteria</taxon>
        <taxon>Desulfobacterales</taxon>
        <taxon>Desulfosarcinaceae</taxon>
        <taxon>Desulfosarcina</taxon>
    </lineage>
</organism>
<dbReference type="RefSeq" id="WP_155307172.1">
    <property type="nucleotide sequence ID" value="NZ_AP021875.1"/>
</dbReference>
<keyword evidence="2" id="KW-1003">Cell membrane</keyword>
<dbReference type="OrthoDB" id="582337at2"/>
<dbReference type="Proteomes" id="UP000427769">
    <property type="component" value="Chromosome"/>
</dbReference>
<proteinExistence type="predicted"/>
<accession>A0A5K7Z9N3</accession>
<evidence type="ECO:0000256" key="1">
    <source>
        <dbReference type="ARBA" id="ARBA00004651"/>
    </source>
</evidence>
<evidence type="ECO:0000313" key="9">
    <source>
        <dbReference type="Proteomes" id="UP000427769"/>
    </source>
</evidence>
<keyword evidence="3 6" id="KW-0812">Transmembrane</keyword>
<evidence type="ECO:0000313" key="8">
    <source>
        <dbReference type="EMBL" id="BBO78556.1"/>
    </source>
</evidence>
<keyword evidence="5 6" id="KW-0472">Membrane</keyword>